<dbReference type="GO" id="GO:0051726">
    <property type="term" value="P:regulation of cell cycle"/>
    <property type="evidence" value="ECO:0007669"/>
    <property type="project" value="InterPro"/>
</dbReference>
<dbReference type="PANTHER" id="PTHR10411:SF4">
    <property type="entry name" value="GROWTH ARREST AND DNA DAMAGE-INDUCIBLE PROTEIN GADD45 GAMMA"/>
    <property type="match status" value="1"/>
</dbReference>
<protein>
    <recommendedName>
        <fullName evidence="3">Ribosomal protein eL8/eL30/eS12/Gadd45 domain-containing protein</fullName>
    </recommendedName>
</protein>
<comment type="caution">
    <text evidence="4">The sequence shown here is derived from an EMBL/GenBank/DDBJ whole genome shotgun (WGS) entry which is preliminary data.</text>
</comment>
<keyword evidence="2" id="KW-0472">Membrane</keyword>
<dbReference type="InterPro" id="IPR029064">
    <property type="entry name" value="Ribosomal_eL30-like_sf"/>
</dbReference>
<evidence type="ECO:0000256" key="1">
    <source>
        <dbReference type="ARBA" id="ARBA00007361"/>
    </source>
</evidence>
<reference evidence="4" key="1">
    <citation type="thesis" date="2020" institute="ProQuest LLC" country="789 East Eisenhower Parkway, Ann Arbor, MI, USA">
        <title>Comparative Genomics and Chromosome Evolution.</title>
        <authorList>
            <person name="Mudd A.B."/>
        </authorList>
    </citation>
    <scope>NUCLEOTIDE SEQUENCE</scope>
    <source>
        <strain evidence="4">1538</strain>
        <tissue evidence="4">Blood</tissue>
    </source>
</reference>
<organism evidence="4 5">
    <name type="scientific">Pyxicephalus adspersus</name>
    <name type="common">African bullfrog</name>
    <dbReference type="NCBI Taxonomy" id="30357"/>
    <lineage>
        <taxon>Eukaryota</taxon>
        <taxon>Metazoa</taxon>
        <taxon>Chordata</taxon>
        <taxon>Craniata</taxon>
        <taxon>Vertebrata</taxon>
        <taxon>Euteleostomi</taxon>
        <taxon>Amphibia</taxon>
        <taxon>Batrachia</taxon>
        <taxon>Anura</taxon>
        <taxon>Neobatrachia</taxon>
        <taxon>Ranoidea</taxon>
        <taxon>Pyxicephalidae</taxon>
        <taxon>Pyxicephalinae</taxon>
        <taxon>Pyxicephalus</taxon>
    </lineage>
</organism>
<dbReference type="Gene3D" id="3.30.1330.30">
    <property type="match status" value="1"/>
</dbReference>
<keyword evidence="2" id="KW-1133">Transmembrane helix</keyword>
<dbReference type="InterPro" id="IPR004038">
    <property type="entry name" value="Ribosomal_eL8/eL30/eS12/Gad45"/>
</dbReference>
<accession>A0AAV3A4I8</accession>
<dbReference type="Proteomes" id="UP001181693">
    <property type="component" value="Unassembled WGS sequence"/>
</dbReference>
<evidence type="ECO:0000313" key="5">
    <source>
        <dbReference type="Proteomes" id="UP001181693"/>
    </source>
</evidence>
<dbReference type="GO" id="GO:0005737">
    <property type="term" value="C:cytoplasm"/>
    <property type="evidence" value="ECO:0007669"/>
    <property type="project" value="TreeGrafter"/>
</dbReference>
<dbReference type="GO" id="GO:0005634">
    <property type="term" value="C:nucleus"/>
    <property type="evidence" value="ECO:0007669"/>
    <property type="project" value="InterPro"/>
</dbReference>
<feature type="transmembrane region" description="Helical" evidence="2">
    <location>
        <begin position="139"/>
        <end position="160"/>
    </location>
</feature>
<sequence>MTLEELHGQETVVESAERMHSAGKALRELLISAQRQECLTVGVYESAKVMNVDPDNVTFCILAADEFDEGDIALQIHFTLIQAFCCENDINIVRLNDTEKLAEIFGSNDESGEAKDLHCILITVSVVFQLISSDLALCLWLFLNFLLVSSLLMFCSFSFLRTPVRMPGKTLLWKNLVYFAKKAEMLMIGFPLSPFQNELTDALDCVNLFAFLSRCFAPGRTGCIPRVCGLRRLRSETVAETGKMLALVEQKSKEET</sequence>
<evidence type="ECO:0000259" key="3">
    <source>
        <dbReference type="Pfam" id="PF01248"/>
    </source>
</evidence>
<dbReference type="AlphaFoldDB" id="A0AAV3A4I8"/>
<dbReference type="PANTHER" id="PTHR10411">
    <property type="entry name" value="GROWTH ARREST AND DNA DAMAGE-INDUCIBLE PROTEIN GADD45"/>
    <property type="match status" value="1"/>
</dbReference>
<evidence type="ECO:0000313" key="4">
    <source>
        <dbReference type="EMBL" id="DBA22450.1"/>
    </source>
</evidence>
<comment type="similarity">
    <text evidence="1">Belongs to the GADD45 family.</text>
</comment>
<name>A0AAV3A4I8_PYXAD</name>
<gene>
    <name evidence="4" type="ORF">GDO54_013478</name>
</gene>
<dbReference type="Pfam" id="PF01248">
    <property type="entry name" value="Ribosomal_L7Ae"/>
    <property type="match status" value="1"/>
</dbReference>
<keyword evidence="2" id="KW-0812">Transmembrane</keyword>
<feature type="domain" description="Ribosomal protein eL8/eL30/eS12/Gadd45" evidence="3">
    <location>
        <begin position="25"/>
        <end position="107"/>
    </location>
</feature>
<evidence type="ECO:0000256" key="2">
    <source>
        <dbReference type="SAM" id="Phobius"/>
    </source>
</evidence>
<keyword evidence="5" id="KW-1185">Reference proteome</keyword>
<dbReference type="EMBL" id="DYDO01000006">
    <property type="protein sequence ID" value="DBA22450.1"/>
    <property type="molecule type" value="Genomic_DNA"/>
</dbReference>
<proteinExistence type="inferred from homology"/>
<dbReference type="InterPro" id="IPR024824">
    <property type="entry name" value="GADD45"/>
</dbReference>